<reference evidence="2 3" key="1">
    <citation type="submission" date="2020-04" db="EMBL/GenBank/DDBJ databases">
        <authorList>
            <person name="Hitch T.C.A."/>
            <person name="Wylensek D."/>
            <person name="Clavel T."/>
        </authorList>
    </citation>
    <scope>NUCLEOTIDE SEQUENCE [LARGE SCALE GENOMIC DNA]</scope>
    <source>
        <strain evidence="2 3">WB01_D5_05</strain>
    </source>
</reference>
<dbReference type="InterPro" id="IPR053182">
    <property type="entry name" value="YobU-like_regulator"/>
</dbReference>
<gene>
    <name evidence="2" type="ORF">HF838_20385</name>
</gene>
<dbReference type="InterPro" id="IPR010499">
    <property type="entry name" value="AraC_E-bd"/>
</dbReference>
<dbReference type="EMBL" id="JABAGO010000049">
    <property type="protein sequence ID" value="NMF00585.1"/>
    <property type="molecule type" value="Genomic_DNA"/>
</dbReference>
<dbReference type="SMART" id="SM00871">
    <property type="entry name" value="AraC_E_bind"/>
    <property type="match status" value="1"/>
</dbReference>
<dbReference type="PANTHER" id="PTHR36444:SF2">
    <property type="entry name" value="TRANSCRIPTIONAL REGULATOR PROTEIN YOBU-RELATED"/>
    <property type="match status" value="1"/>
</dbReference>
<comment type="caution">
    <text evidence="2">The sequence shown here is derived from an EMBL/GenBank/DDBJ whole genome shotgun (WGS) entry which is preliminary data.</text>
</comment>
<name>A0A848CST8_ANEAE</name>
<evidence type="ECO:0000259" key="1">
    <source>
        <dbReference type="SMART" id="SM00871"/>
    </source>
</evidence>
<dbReference type="InterPro" id="IPR011256">
    <property type="entry name" value="Reg_factor_effector_dom_sf"/>
</dbReference>
<dbReference type="SUPFAM" id="SSF55136">
    <property type="entry name" value="Probable bacterial effector-binding domain"/>
    <property type="match status" value="1"/>
</dbReference>
<dbReference type="PANTHER" id="PTHR36444">
    <property type="entry name" value="TRANSCRIPTIONAL REGULATOR PROTEIN YOBU-RELATED"/>
    <property type="match status" value="1"/>
</dbReference>
<dbReference type="InterPro" id="IPR029441">
    <property type="entry name" value="Cass2"/>
</dbReference>
<sequence>MINPRIVTSSEMNIIGIATRTTNQREANGNEEIPKLWERFITEQLEKDIPNKHLKNQILSVYADYENGVQGIYSYMIGSQVNDSSNVPDGMVTRRIPGGTYAVFTSNKGHISKVVPEAWAFIWNWFQESDTERAFTYDFELYDERSLERDNAEVDIYIAIK</sequence>
<protein>
    <submittedName>
        <fullName evidence="2">AraC family transcriptional regulator</fullName>
    </submittedName>
</protein>
<dbReference type="Pfam" id="PF14526">
    <property type="entry name" value="Cass2"/>
    <property type="match status" value="1"/>
</dbReference>
<evidence type="ECO:0000313" key="3">
    <source>
        <dbReference type="Proteomes" id="UP000561326"/>
    </source>
</evidence>
<dbReference type="AlphaFoldDB" id="A0A848CST8"/>
<evidence type="ECO:0000313" key="2">
    <source>
        <dbReference type="EMBL" id="NMF00585.1"/>
    </source>
</evidence>
<organism evidence="2 3">
    <name type="scientific">Aneurinibacillus aneurinilyticus</name>
    <name type="common">Bacillus aneurinolyticus</name>
    <dbReference type="NCBI Taxonomy" id="1391"/>
    <lineage>
        <taxon>Bacteria</taxon>
        <taxon>Bacillati</taxon>
        <taxon>Bacillota</taxon>
        <taxon>Bacilli</taxon>
        <taxon>Bacillales</taxon>
        <taxon>Paenibacillaceae</taxon>
        <taxon>Aneurinibacillus group</taxon>
        <taxon>Aneurinibacillus</taxon>
    </lineage>
</organism>
<dbReference type="Gene3D" id="3.20.80.10">
    <property type="entry name" value="Regulatory factor, effector binding domain"/>
    <property type="match status" value="1"/>
</dbReference>
<feature type="domain" description="AraC effector-binding" evidence="1">
    <location>
        <begin position="2"/>
        <end position="161"/>
    </location>
</feature>
<proteinExistence type="predicted"/>
<dbReference type="RefSeq" id="WP_168976244.1">
    <property type="nucleotide sequence ID" value="NZ_JABAGO010000049.1"/>
</dbReference>
<accession>A0A848CST8</accession>
<dbReference type="Proteomes" id="UP000561326">
    <property type="component" value="Unassembled WGS sequence"/>
</dbReference>